<comment type="caution">
    <text evidence="1">The sequence shown here is derived from an EMBL/GenBank/DDBJ whole genome shotgun (WGS) entry which is preliminary data.</text>
</comment>
<sequence length="195" mass="22448">MNLLLSGLDTVECAYYLRPAAATSLDFDALRVKRETRFQSKSRDPLVVELGGMAFELSRGGTRSGYPFMISNQQWVIQFGEFNDPNFFVTFRSVALWHRGAKALHDSFLAWAESLGYLPARPEGLSRCDFAFDFHLPLVDFNEDNFITLTEKDSQHRKNRKVQTFTFGRDEVVLRVYNKSDEVNEASGKFWLHEC</sequence>
<keyword evidence="2" id="KW-1185">Reference proteome</keyword>
<evidence type="ECO:0000313" key="2">
    <source>
        <dbReference type="Proteomes" id="UP001596457"/>
    </source>
</evidence>
<reference evidence="2" key="1">
    <citation type="journal article" date="2019" name="Int. J. Syst. Evol. Microbiol.">
        <title>The Global Catalogue of Microorganisms (GCM) 10K type strain sequencing project: providing services to taxonomists for standard genome sequencing and annotation.</title>
        <authorList>
            <consortium name="The Broad Institute Genomics Platform"/>
            <consortium name="The Broad Institute Genome Sequencing Center for Infectious Disease"/>
            <person name="Wu L."/>
            <person name="Ma J."/>
        </authorList>
    </citation>
    <scope>NUCLEOTIDE SEQUENCE [LARGE SCALE GENOMIC DNA]</scope>
    <source>
        <strain evidence="2">CCUG 53903</strain>
    </source>
</reference>
<organism evidence="1 2">
    <name type="scientific">Hydrogenophaga defluvii</name>
    <dbReference type="NCBI Taxonomy" id="249410"/>
    <lineage>
        <taxon>Bacteria</taxon>
        <taxon>Pseudomonadati</taxon>
        <taxon>Pseudomonadota</taxon>
        <taxon>Betaproteobacteria</taxon>
        <taxon>Burkholderiales</taxon>
        <taxon>Comamonadaceae</taxon>
        <taxon>Hydrogenophaga</taxon>
    </lineage>
</organism>
<protein>
    <submittedName>
        <fullName evidence="1">Uncharacterized protein</fullName>
    </submittedName>
</protein>
<gene>
    <name evidence="1" type="ORF">ACFQU0_06385</name>
</gene>
<evidence type="ECO:0000313" key="1">
    <source>
        <dbReference type="EMBL" id="MFC7460054.1"/>
    </source>
</evidence>
<dbReference type="Proteomes" id="UP001596457">
    <property type="component" value="Unassembled WGS sequence"/>
</dbReference>
<dbReference type="EMBL" id="JBHTBZ010000014">
    <property type="protein sequence ID" value="MFC7460054.1"/>
    <property type="molecule type" value="Genomic_DNA"/>
</dbReference>
<accession>A0ABW2S990</accession>
<proteinExistence type="predicted"/>
<name>A0ABW2S990_9BURK</name>
<dbReference type="RefSeq" id="WP_382199337.1">
    <property type="nucleotide sequence ID" value="NZ_JBHTBZ010000014.1"/>
</dbReference>